<proteinExistence type="predicted"/>
<evidence type="ECO:0000313" key="2">
    <source>
        <dbReference type="EMBL" id="QHU01404.1"/>
    </source>
</evidence>
<feature type="region of interest" description="Disordered" evidence="1">
    <location>
        <begin position="119"/>
        <end position="148"/>
    </location>
</feature>
<protein>
    <submittedName>
        <fullName evidence="2">Uncharacterized protein</fullName>
    </submittedName>
</protein>
<reference evidence="2" key="1">
    <citation type="journal article" date="2020" name="Nature">
        <title>Giant virus diversity and host interactions through global metagenomics.</title>
        <authorList>
            <person name="Schulz F."/>
            <person name="Roux S."/>
            <person name="Paez-Espino D."/>
            <person name="Jungbluth S."/>
            <person name="Walsh D.A."/>
            <person name="Denef V.J."/>
            <person name="McMahon K.D."/>
            <person name="Konstantinidis K.T."/>
            <person name="Eloe-Fadrosh E.A."/>
            <person name="Kyrpides N.C."/>
            <person name="Woyke T."/>
        </authorList>
    </citation>
    <scope>NUCLEOTIDE SEQUENCE</scope>
    <source>
        <strain evidence="2">GVMAG-M-3300025860-25</strain>
    </source>
</reference>
<organism evidence="2">
    <name type="scientific">viral metagenome</name>
    <dbReference type="NCBI Taxonomy" id="1070528"/>
    <lineage>
        <taxon>unclassified sequences</taxon>
        <taxon>metagenomes</taxon>
        <taxon>organismal metagenomes</taxon>
    </lineage>
</organism>
<accession>A0A6C0JCR5</accession>
<dbReference type="AlphaFoldDB" id="A0A6C0JCR5"/>
<evidence type="ECO:0000256" key="1">
    <source>
        <dbReference type="SAM" id="MobiDB-lite"/>
    </source>
</evidence>
<dbReference type="EMBL" id="MN740340">
    <property type="protein sequence ID" value="QHU01404.1"/>
    <property type="molecule type" value="Genomic_DNA"/>
</dbReference>
<sequence length="753" mass="86703">MDKNTFFSAKNTDLIYTICRDDVLKKTQYNIDTNKKYFKTFGEIMKIVHKHSNDTNDLTILNNKTIGKTIPYLVGEIQKKNLKEKPLIPNNHILNAPGIRNDSIRNDSIRNDSIRNDSIRNDSISGNELPVSFRGNPSNLGNSNIDNSTSLKNDFDRIMEERKNYHDIPDTISMSVEDNNTYDDPNVLLDKQMKERDMLNNVDNQHKPNLQQNMNSVDSNIPRVQRTLLETQTAPKNPELNLESFDLNDNVLSELYGNTDMNTYSASNDSIEPMKLFEDHMNQRNMEDNDYKKVQQDTINFEESQKKDNKLIDYMKEHHDVRKQQEEMEFQKSLSNQLNSKMNNLDVESIKSQMDGRIIQTLDEVIVPPTANDLERAQDNKLEIENKEYFQMKNDLFEKRQYINRENLLVINSGDRDWFNESEDRYSFQMRFRPAMGDGGETGLGVDNLYKNIVSFELIRVLMAIENIIIPFDNRFFIDYKSLPYIALKIDELQPLYSGTNSRVNNTFAKLLFDKDHTNEVVVKPLGGGGGTYTNKFSRQLTRGYSSMAPMSNEKKTFYPAPLASLNRLTISMLTPYGADIKNHTDVLEVNSVKFLALDGLSLELDNTSGFPNDDIDDTVTYYLEIATDPFNNRVFKLGDNVKFKGFDSTSTDTNIENFKNFMNRDEGHYIINLELEDNGKNKNEGYINKFYISPPGSINYSDGSKVGNYDISGELKDKGTCKVINQSLQTHFVFKVVTREDDTTQFIKPVNI</sequence>
<feature type="compositionally biased region" description="Polar residues" evidence="1">
    <location>
        <begin position="135"/>
        <end position="148"/>
    </location>
</feature>
<name>A0A6C0JCR5_9ZZZZ</name>